<dbReference type="RefSeq" id="WP_233718275.1">
    <property type="nucleotide sequence ID" value="NZ_JAJUWU010000004.1"/>
</dbReference>
<dbReference type="AlphaFoldDB" id="A0A9X1NZV9"/>
<proteinExistence type="predicted"/>
<reference evidence="1" key="1">
    <citation type="submission" date="2022-01" db="EMBL/GenBank/DDBJ databases">
        <title>Jiella avicenniae sp. nov., a novel endophytic bacterium isolated from bark of Avicennia marina.</title>
        <authorList>
            <person name="Tuo L."/>
        </authorList>
    </citation>
    <scope>NUCLEOTIDE SEQUENCE</scope>
    <source>
        <strain evidence="1">CBK1P-4</strain>
    </source>
</reference>
<protein>
    <submittedName>
        <fullName evidence="1">Uncharacterized protein</fullName>
    </submittedName>
</protein>
<dbReference type="EMBL" id="JAJUWU010000004">
    <property type="protein sequence ID" value="MCE7027421.1"/>
    <property type="molecule type" value="Genomic_DNA"/>
</dbReference>
<name>A0A9X1NZV9_9HYPH</name>
<evidence type="ECO:0000313" key="1">
    <source>
        <dbReference type="EMBL" id="MCE7027421.1"/>
    </source>
</evidence>
<evidence type="ECO:0000313" key="2">
    <source>
        <dbReference type="Proteomes" id="UP001139035"/>
    </source>
</evidence>
<keyword evidence="2" id="KW-1185">Reference proteome</keyword>
<comment type="caution">
    <text evidence="1">The sequence shown here is derived from an EMBL/GenBank/DDBJ whole genome shotgun (WGS) entry which is preliminary data.</text>
</comment>
<accession>A0A9X1NZV9</accession>
<gene>
    <name evidence="1" type="ORF">LZD57_05405</name>
</gene>
<sequence length="178" mass="19388">MLAGRPDTPRRFLLPLILAIVFLGSHPGTGWSTAAPEAGLAETMILDEPGLVAVLSGRNLEGVYADATPWSESYATDGTLSYRDRLGLWTGDWSASDGRFCTFYRSQGINGGCFLVARRGANCFDFYALDAALRTGATREEIFAGRNWTARGWYVEAESSCPTDDRQIVGRARGRHTG</sequence>
<dbReference type="Proteomes" id="UP001139035">
    <property type="component" value="Unassembled WGS sequence"/>
</dbReference>
<organism evidence="1 2">
    <name type="scientific">Jiella avicenniae</name>
    <dbReference type="NCBI Taxonomy" id="2907202"/>
    <lineage>
        <taxon>Bacteria</taxon>
        <taxon>Pseudomonadati</taxon>
        <taxon>Pseudomonadota</taxon>
        <taxon>Alphaproteobacteria</taxon>
        <taxon>Hyphomicrobiales</taxon>
        <taxon>Aurantimonadaceae</taxon>
        <taxon>Jiella</taxon>
    </lineage>
</organism>